<keyword evidence="2" id="KW-0805">Transcription regulation</keyword>
<feature type="domain" description="HTH lysR-type" evidence="5">
    <location>
        <begin position="1"/>
        <end position="53"/>
    </location>
</feature>
<sequence>MKYALEVAKTGSLNKAAANLFVGQPNLSRAIKDLEASLGITIFDRSSKGMILTPEGEVFLDYAEKILRQIDEVEQIYREGANEAKIRQRFSVYAPRAGYISAAFSAFSSMIDRSRPSELEFREATVPEVIRGVLNSECKLGILRFPIESEKYYRELTAEKNLLCETVADFNCVLSFSTVHPFSRLEEISPELLCEHTEAIFANESFAPAQGTISVAGVTVTHPVPPLEYPEPKHKILVYDRAGMLELLHNNPDVFAWTGPAPKQWLEHHGLAQKACRGIARRYKDLLIFKSDYRLSSLDKMFITELTKYKRAWIE</sequence>
<evidence type="ECO:0000259" key="5">
    <source>
        <dbReference type="PROSITE" id="PS50931"/>
    </source>
</evidence>
<organism evidence="6 7">
    <name type="scientific">Candidatus Faeciplasma pullistercoris</name>
    <dbReference type="NCBI Taxonomy" id="2840800"/>
    <lineage>
        <taxon>Bacteria</taxon>
        <taxon>Bacillati</taxon>
        <taxon>Bacillota</taxon>
        <taxon>Clostridia</taxon>
        <taxon>Eubacteriales</taxon>
        <taxon>Oscillospiraceae</taxon>
        <taxon>Oscillospiraceae incertae sedis</taxon>
        <taxon>Candidatus Faeciplasma</taxon>
    </lineage>
</organism>
<dbReference type="Pfam" id="PF00126">
    <property type="entry name" value="HTH_1"/>
    <property type="match status" value="1"/>
</dbReference>
<dbReference type="EMBL" id="DVLL01000006">
    <property type="protein sequence ID" value="HIT58357.1"/>
    <property type="molecule type" value="Genomic_DNA"/>
</dbReference>
<evidence type="ECO:0000256" key="4">
    <source>
        <dbReference type="ARBA" id="ARBA00023163"/>
    </source>
</evidence>
<dbReference type="AlphaFoldDB" id="A0A9D1KKG1"/>
<dbReference type="Gene3D" id="1.10.10.10">
    <property type="entry name" value="Winged helix-like DNA-binding domain superfamily/Winged helix DNA-binding domain"/>
    <property type="match status" value="1"/>
</dbReference>
<reference evidence="6" key="2">
    <citation type="journal article" date="2021" name="PeerJ">
        <title>Extensive microbial diversity within the chicken gut microbiome revealed by metagenomics and culture.</title>
        <authorList>
            <person name="Gilroy R."/>
            <person name="Ravi A."/>
            <person name="Getino M."/>
            <person name="Pursley I."/>
            <person name="Horton D.L."/>
            <person name="Alikhan N.F."/>
            <person name="Baker D."/>
            <person name="Gharbi K."/>
            <person name="Hall N."/>
            <person name="Watson M."/>
            <person name="Adriaenssens E.M."/>
            <person name="Foster-Nyarko E."/>
            <person name="Jarju S."/>
            <person name="Secka A."/>
            <person name="Antonio M."/>
            <person name="Oren A."/>
            <person name="Chaudhuri R.R."/>
            <person name="La Ragione R."/>
            <person name="Hildebrand F."/>
            <person name="Pallen M.J."/>
        </authorList>
    </citation>
    <scope>NUCLEOTIDE SEQUENCE</scope>
    <source>
        <strain evidence="6">CHK33-4379</strain>
    </source>
</reference>
<evidence type="ECO:0000256" key="2">
    <source>
        <dbReference type="ARBA" id="ARBA00023015"/>
    </source>
</evidence>
<evidence type="ECO:0000313" key="7">
    <source>
        <dbReference type="Proteomes" id="UP000824136"/>
    </source>
</evidence>
<comment type="similarity">
    <text evidence="1">Belongs to the LysR transcriptional regulatory family.</text>
</comment>
<dbReference type="InterPro" id="IPR000847">
    <property type="entry name" value="LysR_HTH_N"/>
</dbReference>
<protein>
    <submittedName>
        <fullName evidence="6">LysR family transcriptional regulator</fullName>
    </submittedName>
</protein>
<dbReference type="GO" id="GO:0003700">
    <property type="term" value="F:DNA-binding transcription factor activity"/>
    <property type="evidence" value="ECO:0007669"/>
    <property type="project" value="InterPro"/>
</dbReference>
<dbReference type="InterPro" id="IPR036388">
    <property type="entry name" value="WH-like_DNA-bd_sf"/>
</dbReference>
<evidence type="ECO:0000256" key="1">
    <source>
        <dbReference type="ARBA" id="ARBA00009437"/>
    </source>
</evidence>
<dbReference type="GO" id="GO:0003677">
    <property type="term" value="F:DNA binding"/>
    <property type="evidence" value="ECO:0007669"/>
    <property type="project" value="UniProtKB-KW"/>
</dbReference>
<name>A0A9D1KKG1_9FIRM</name>
<dbReference type="SUPFAM" id="SSF46785">
    <property type="entry name" value="Winged helix' DNA-binding domain"/>
    <property type="match status" value="1"/>
</dbReference>
<reference evidence="6" key="1">
    <citation type="submission" date="2020-10" db="EMBL/GenBank/DDBJ databases">
        <authorList>
            <person name="Gilroy R."/>
        </authorList>
    </citation>
    <scope>NUCLEOTIDE SEQUENCE</scope>
    <source>
        <strain evidence="6">CHK33-4379</strain>
    </source>
</reference>
<evidence type="ECO:0000256" key="3">
    <source>
        <dbReference type="ARBA" id="ARBA00023125"/>
    </source>
</evidence>
<dbReference type="PANTHER" id="PTHR30346">
    <property type="entry name" value="TRANSCRIPTIONAL DUAL REGULATOR HCAR-RELATED"/>
    <property type="match status" value="1"/>
</dbReference>
<dbReference type="InterPro" id="IPR036390">
    <property type="entry name" value="WH_DNA-bd_sf"/>
</dbReference>
<accession>A0A9D1KKG1</accession>
<gene>
    <name evidence="6" type="ORF">IAC39_01340</name>
</gene>
<comment type="caution">
    <text evidence="6">The sequence shown here is derived from an EMBL/GenBank/DDBJ whole genome shotgun (WGS) entry which is preliminary data.</text>
</comment>
<keyword evidence="3" id="KW-0238">DNA-binding</keyword>
<keyword evidence="4" id="KW-0804">Transcription</keyword>
<dbReference type="PROSITE" id="PS50931">
    <property type="entry name" value="HTH_LYSR"/>
    <property type="match status" value="1"/>
</dbReference>
<dbReference type="GO" id="GO:0032993">
    <property type="term" value="C:protein-DNA complex"/>
    <property type="evidence" value="ECO:0007669"/>
    <property type="project" value="TreeGrafter"/>
</dbReference>
<dbReference type="FunFam" id="1.10.10.10:FF:000001">
    <property type="entry name" value="LysR family transcriptional regulator"/>
    <property type="match status" value="1"/>
</dbReference>
<evidence type="ECO:0000313" key="6">
    <source>
        <dbReference type="EMBL" id="HIT58357.1"/>
    </source>
</evidence>
<dbReference type="PRINTS" id="PR00039">
    <property type="entry name" value="HTHLYSR"/>
</dbReference>
<dbReference type="Proteomes" id="UP000824136">
    <property type="component" value="Unassembled WGS sequence"/>
</dbReference>
<proteinExistence type="inferred from homology"/>
<dbReference type="PANTHER" id="PTHR30346:SF0">
    <property type="entry name" value="HCA OPERON TRANSCRIPTIONAL ACTIVATOR HCAR"/>
    <property type="match status" value="1"/>
</dbReference>